<accession>A0ABC8TWB2</accession>
<keyword evidence="3 9" id="KW-0732">Signal</keyword>
<dbReference type="PANTHER" id="PTHR10795">
    <property type="entry name" value="PROPROTEIN CONVERTASE SUBTILISIN/KEXIN"/>
    <property type="match status" value="1"/>
</dbReference>
<dbReference type="PROSITE" id="PS51257">
    <property type="entry name" value="PROKAR_LIPOPROTEIN"/>
    <property type="match status" value="1"/>
</dbReference>
<dbReference type="InterPro" id="IPR015500">
    <property type="entry name" value="Peptidase_S8_subtilisin-rel"/>
</dbReference>
<evidence type="ECO:0008006" key="15">
    <source>
        <dbReference type="Google" id="ProtNLM"/>
    </source>
</evidence>
<dbReference type="PRINTS" id="PR00723">
    <property type="entry name" value="SUBTILISIN"/>
</dbReference>
<evidence type="ECO:0000256" key="2">
    <source>
        <dbReference type="ARBA" id="ARBA00022670"/>
    </source>
</evidence>
<feature type="active site" description="Charge relay system" evidence="6 7">
    <location>
        <position position="131"/>
    </location>
</feature>
<dbReference type="InterPro" id="IPR023828">
    <property type="entry name" value="Peptidase_S8_Ser-AS"/>
</dbReference>
<evidence type="ECO:0000256" key="3">
    <source>
        <dbReference type="ARBA" id="ARBA00022729"/>
    </source>
</evidence>
<name>A0ABC8TWB2_9AQUA</name>
<dbReference type="AlphaFoldDB" id="A0ABC8TWB2"/>
<dbReference type="InterPro" id="IPR036852">
    <property type="entry name" value="Peptidase_S8/S53_dom_sf"/>
</dbReference>
<dbReference type="Gene3D" id="3.30.70.80">
    <property type="entry name" value="Peptidase S8 propeptide/proteinase inhibitor I9"/>
    <property type="match status" value="1"/>
</dbReference>
<dbReference type="Gene3D" id="3.50.30.30">
    <property type="match status" value="1"/>
</dbReference>
<keyword evidence="4 7" id="KW-0378">Hydrolase</keyword>
<evidence type="ECO:0000259" key="11">
    <source>
        <dbReference type="Pfam" id="PF05922"/>
    </source>
</evidence>
<dbReference type="InterPro" id="IPR041469">
    <property type="entry name" value="Subtilisin-like_FN3"/>
</dbReference>
<dbReference type="InterPro" id="IPR000209">
    <property type="entry name" value="Peptidase_S8/S53_dom"/>
</dbReference>
<feature type="signal peptide" evidence="9">
    <location>
        <begin position="1"/>
        <end position="19"/>
    </location>
</feature>
<evidence type="ECO:0000313" key="14">
    <source>
        <dbReference type="Proteomes" id="UP001642360"/>
    </source>
</evidence>
<comment type="similarity">
    <text evidence="1 7">Belongs to the peptidase S8 family.</text>
</comment>
<dbReference type="SUPFAM" id="SSF52743">
    <property type="entry name" value="Subtilisin-like"/>
    <property type="match status" value="1"/>
</dbReference>
<evidence type="ECO:0000313" key="13">
    <source>
        <dbReference type="EMBL" id="CAK9171823.1"/>
    </source>
</evidence>
<evidence type="ECO:0000256" key="7">
    <source>
        <dbReference type="PROSITE-ProRule" id="PRU01240"/>
    </source>
</evidence>
<dbReference type="Proteomes" id="UP001642360">
    <property type="component" value="Unassembled WGS sequence"/>
</dbReference>
<evidence type="ECO:0000256" key="8">
    <source>
        <dbReference type="SAM" id="MobiDB-lite"/>
    </source>
</evidence>
<dbReference type="Pfam" id="PF17766">
    <property type="entry name" value="fn3_6"/>
    <property type="match status" value="1"/>
</dbReference>
<evidence type="ECO:0000259" key="12">
    <source>
        <dbReference type="Pfam" id="PF17766"/>
    </source>
</evidence>
<dbReference type="CDD" id="cd04852">
    <property type="entry name" value="Peptidases_S8_3"/>
    <property type="match status" value="1"/>
</dbReference>
<keyword evidence="5 7" id="KW-0720">Serine protease</keyword>
<feature type="chain" id="PRO_5044841174" description="Cucumisin" evidence="9">
    <location>
        <begin position="20"/>
        <end position="725"/>
    </location>
</feature>
<evidence type="ECO:0000256" key="4">
    <source>
        <dbReference type="ARBA" id="ARBA00022801"/>
    </source>
</evidence>
<feature type="compositionally biased region" description="Basic and acidic residues" evidence="8">
    <location>
        <begin position="180"/>
        <end position="194"/>
    </location>
</feature>
<feature type="domain" description="Subtilisin-like protease fibronectin type-III" evidence="12">
    <location>
        <begin position="626"/>
        <end position="720"/>
    </location>
</feature>
<sequence>MAGRASLLPLFLLISLTCALLISCTTPSDDDQKVYIVYMGDRPKGDFSASSLHTSILQEVVGSYQRSFNGFVAKLTEEEAKKIASMEDVVSVFPSTKKQLHTTRSWDFMGFPQSVNRNITVESDIIVAMLDTGIWPESDSFDDSNFGPPPSKWKGTCQSSANFTCNNKIIGARYYRSEGGEEEFDSPRDSEGHGTHTASTAAGGLVSNASLFGLGLGTARGGVPSARIAVYKICWSFGCTDADILAAFDDAIADGVDIISLSVGGLVRDYFEDSIAIGAFHSMKNGILTSNSAGNSGPRPGSISNFSPWSLSVAASTIDRKFETAVVLGNNGRYEGISINTFDLNNEMYPLVYGGAVPNTSAGYDGSTSRYCYPGSLDSTLVNGTIVLCDQLNVGEGALGAGAIGTIMQDSRLQDVAFIFPLPASYITLKDGSSVAAYINSTGKPTATILKSTAIVDILAPFVVSFSSRGPSPITSDILKPDLTAPGVDIVAAWSLATTLTGREGDTRVVPYNIISGTSMSCPHATGAAAYVKSFHPTWSPAAIKSALMTTATPLSAGTNSDAEFAYGSGHINPVKAANPGLVYDAGEVDYIKFLCGQGYTTQNLRLVTGDNSSSCTTANNGTVWDLNYPSFAISTTKTSVTQVFHRIVTNVGSSVSIYKAIVSAPPGLSIQVEPSVLSFKSIGQNISFAVTVAATLSNDMLSGSLVWEDGVYQVRSPIVAYSSS</sequence>
<reference evidence="13 14" key="1">
    <citation type="submission" date="2024-02" db="EMBL/GenBank/DDBJ databases">
        <authorList>
            <person name="Vignale AGUSTIN F."/>
            <person name="Sosa J E."/>
            <person name="Modenutti C."/>
        </authorList>
    </citation>
    <scope>NUCLEOTIDE SEQUENCE [LARGE SCALE GENOMIC DNA]</scope>
</reference>
<feature type="region of interest" description="Disordered" evidence="8">
    <location>
        <begin position="180"/>
        <end position="201"/>
    </location>
</feature>
<evidence type="ECO:0000256" key="1">
    <source>
        <dbReference type="ARBA" id="ARBA00011073"/>
    </source>
</evidence>
<dbReference type="PROSITE" id="PS51892">
    <property type="entry name" value="SUBTILASE"/>
    <property type="match status" value="1"/>
</dbReference>
<proteinExistence type="inferred from homology"/>
<evidence type="ECO:0000256" key="5">
    <source>
        <dbReference type="ARBA" id="ARBA00022825"/>
    </source>
</evidence>
<dbReference type="InterPro" id="IPR010259">
    <property type="entry name" value="S8pro/Inhibitor_I9"/>
</dbReference>
<comment type="caution">
    <text evidence="13">The sequence shown here is derived from an EMBL/GenBank/DDBJ whole genome shotgun (WGS) entry which is preliminary data.</text>
</comment>
<keyword evidence="2 7" id="KW-0645">Protease</keyword>
<dbReference type="Gene3D" id="2.60.40.2310">
    <property type="match status" value="1"/>
</dbReference>
<feature type="domain" description="Inhibitor I9" evidence="11">
    <location>
        <begin position="34"/>
        <end position="101"/>
    </location>
</feature>
<dbReference type="GO" id="GO:0006508">
    <property type="term" value="P:proteolysis"/>
    <property type="evidence" value="ECO:0007669"/>
    <property type="project" value="UniProtKB-KW"/>
</dbReference>
<dbReference type="EMBL" id="CAUOFW020005847">
    <property type="protein sequence ID" value="CAK9171823.1"/>
    <property type="molecule type" value="Genomic_DNA"/>
</dbReference>
<keyword evidence="14" id="KW-1185">Reference proteome</keyword>
<dbReference type="Gene3D" id="3.40.50.200">
    <property type="entry name" value="Peptidase S8/S53 domain"/>
    <property type="match status" value="1"/>
</dbReference>
<organism evidence="13 14">
    <name type="scientific">Ilex paraguariensis</name>
    <name type="common">yerba mate</name>
    <dbReference type="NCBI Taxonomy" id="185542"/>
    <lineage>
        <taxon>Eukaryota</taxon>
        <taxon>Viridiplantae</taxon>
        <taxon>Streptophyta</taxon>
        <taxon>Embryophyta</taxon>
        <taxon>Tracheophyta</taxon>
        <taxon>Spermatophyta</taxon>
        <taxon>Magnoliopsida</taxon>
        <taxon>eudicotyledons</taxon>
        <taxon>Gunneridae</taxon>
        <taxon>Pentapetalae</taxon>
        <taxon>asterids</taxon>
        <taxon>campanulids</taxon>
        <taxon>Aquifoliales</taxon>
        <taxon>Aquifoliaceae</taxon>
        <taxon>Ilex</taxon>
    </lineage>
</organism>
<dbReference type="PROSITE" id="PS00138">
    <property type="entry name" value="SUBTILASE_SER"/>
    <property type="match status" value="1"/>
</dbReference>
<dbReference type="Pfam" id="PF05922">
    <property type="entry name" value="Inhibitor_I9"/>
    <property type="match status" value="1"/>
</dbReference>
<dbReference type="CDD" id="cd02120">
    <property type="entry name" value="PA_subtilisin_like"/>
    <property type="match status" value="1"/>
</dbReference>
<dbReference type="InterPro" id="IPR034197">
    <property type="entry name" value="Peptidases_S8_3"/>
</dbReference>
<dbReference type="GO" id="GO:0004252">
    <property type="term" value="F:serine-type endopeptidase activity"/>
    <property type="evidence" value="ECO:0007669"/>
    <property type="project" value="UniProtKB-UniRule"/>
</dbReference>
<evidence type="ECO:0000256" key="9">
    <source>
        <dbReference type="SAM" id="SignalP"/>
    </source>
</evidence>
<protein>
    <recommendedName>
        <fullName evidence="15">Cucumisin</fullName>
    </recommendedName>
</protein>
<dbReference type="Pfam" id="PF00082">
    <property type="entry name" value="Peptidase_S8"/>
    <property type="match status" value="1"/>
</dbReference>
<feature type="active site" description="Charge relay system" evidence="6 7">
    <location>
        <position position="193"/>
    </location>
</feature>
<dbReference type="InterPro" id="IPR045051">
    <property type="entry name" value="SBT"/>
</dbReference>
<evidence type="ECO:0000259" key="10">
    <source>
        <dbReference type="Pfam" id="PF00082"/>
    </source>
</evidence>
<feature type="domain" description="Peptidase S8/S53" evidence="10">
    <location>
        <begin position="123"/>
        <end position="568"/>
    </location>
</feature>
<evidence type="ECO:0000256" key="6">
    <source>
        <dbReference type="PIRSR" id="PIRSR615500-1"/>
    </source>
</evidence>
<feature type="active site" description="Charge relay system" evidence="6 7">
    <location>
        <position position="519"/>
    </location>
</feature>
<gene>
    <name evidence="13" type="ORF">ILEXP_LOCUS41429</name>
</gene>
<dbReference type="FunFam" id="3.40.50.200:FF:000006">
    <property type="entry name" value="Subtilisin-like protease SBT1.5"/>
    <property type="match status" value="1"/>
</dbReference>
<dbReference type="InterPro" id="IPR037045">
    <property type="entry name" value="S8pro/Inhibitor_I9_sf"/>
</dbReference>